<dbReference type="EMBL" id="DSYK01000275">
    <property type="protein sequence ID" value="HGS21278.1"/>
    <property type="molecule type" value="Genomic_DNA"/>
</dbReference>
<keyword evidence="3" id="KW-0805">Transcription regulation</keyword>
<protein>
    <submittedName>
        <fullName evidence="10">Response regulator transcription factor</fullName>
    </submittedName>
</protein>
<dbReference type="InterPro" id="IPR039420">
    <property type="entry name" value="WalR-like"/>
</dbReference>
<evidence type="ECO:0000256" key="3">
    <source>
        <dbReference type="ARBA" id="ARBA00023015"/>
    </source>
</evidence>
<dbReference type="SMART" id="SM00448">
    <property type="entry name" value="REC"/>
    <property type="match status" value="1"/>
</dbReference>
<dbReference type="Pfam" id="PF00486">
    <property type="entry name" value="Trans_reg_C"/>
    <property type="match status" value="1"/>
</dbReference>
<dbReference type="Gene3D" id="6.10.250.690">
    <property type="match status" value="1"/>
</dbReference>
<keyword evidence="5" id="KW-0804">Transcription</keyword>
<dbReference type="SMART" id="SM00862">
    <property type="entry name" value="Trans_reg_C"/>
    <property type="match status" value="1"/>
</dbReference>
<dbReference type="Gene3D" id="1.10.10.10">
    <property type="entry name" value="Winged helix-like DNA-binding domain superfamily/Winged helix DNA-binding domain"/>
    <property type="match status" value="1"/>
</dbReference>
<evidence type="ECO:0000256" key="1">
    <source>
        <dbReference type="ARBA" id="ARBA00022553"/>
    </source>
</evidence>
<dbReference type="PANTHER" id="PTHR48111">
    <property type="entry name" value="REGULATOR OF RPOS"/>
    <property type="match status" value="1"/>
</dbReference>
<dbReference type="GO" id="GO:0000156">
    <property type="term" value="F:phosphorelay response regulator activity"/>
    <property type="evidence" value="ECO:0007669"/>
    <property type="project" value="TreeGrafter"/>
</dbReference>
<evidence type="ECO:0000259" key="9">
    <source>
        <dbReference type="PROSITE" id="PS51755"/>
    </source>
</evidence>
<reference evidence="10" key="1">
    <citation type="journal article" date="2020" name="mSystems">
        <title>Genome- and Community-Level Interaction Insights into Carbon Utilization and Element Cycling Functions of Hydrothermarchaeota in Hydrothermal Sediment.</title>
        <authorList>
            <person name="Zhou Z."/>
            <person name="Liu Y."/>
            <person name="Xu W."/>
            <person name="Pan J."/>
            <person name="Luo Z.H."/>
            <person name="Li M."/>
        </authorList>
    </citation>
    <scope>NUCLEOTIDE SEQUENCE [LARGE SCALE GENOMIC DNA]</scope>
    <source>
        <strain evidence="10">SpSt-573</strain>
    </source>
</reference>
<evidence type="ECO:0000259" key="8">
    <source>
        <dbReference type="PROSITE" id="PS50110"/>
    </source>
</evidence>
<dbReference type="Pfam" id="PF00072">
    <property type="entry name" value="Response_reg"/>
    <property type="match status" value="1"/>
</dbReference>
<dbReference type="PROSITE" id="PS51755">
    <property type="entry name" value="OMPR_PHOB"/>
    <property type="match status" value="1"/>
</dbReference>
<keyword evidence="2" id="KW-0902">Two-component regulatory system</keyword>
<sequence length="266" mass="30071">MGDVSGLRRKQPLALPFLLPSPLLLYLCPKPFQEKDNQLMGHILIVEDDPNIRKLVRVNLVKRGYTVSEAEDSHQAIALFQKVPVDLVLLDLVLPGLSGVDVCSWIRARSDVPIIVLSARLEEDLKVSALDAGADDYVTKPFGSEELLARVRAFLRRSYTAPETSDSKIQIGDLLIDLETRRVFIGNEDLHLTRTEYEILAKLARHLNAIVTHDELIAEVWGPEYRGSNHYLHNYLGRLRKKLGRYSQHLETIPGMGYSLQARVDE</sequence>
<evidence type="ECO:0000256" key="5">
    <source>
        <dbReference type="ARBA" id="ARBA00023163"/>
    </source>
</evidence>
<organism evidence="10">
    <name type="scientific">Anaerolinea thermolimosa</name>
    <dbReference type="NCBI Taxonomy" id="229919"/>
    <lineage>
        <taxon>Bacteria</taxon>
        <taxon>Bacillati</taxon>
        <taxon>Chloroflexota</taxon>
        <taxon>Anaerolineae</taxon>
        <taxon>Anaerolineales</taxon>
        <taxon>Anaerolineaceae</taxon>
        <taxon>Anaerolinea</taxon>
    </lineage>
</organism>
<evidence type="ECO:0000256" key="7">
    <source>
        <dbReference type="PROSITE-ProRule" id="PRU01091"/>
    </source>
</evidence>
<dbReference type="GO" id="GO:0032993">
    <property type="term" value="C:protein-DNA complex"/>
    <property type="evidence" value="ECO:0007669"/>
    <property type="project" value="TreeGrafter"/>
</dbReference>
<dbReference type="InterPro" id="IPR036388">
    <property type="entry name" value="WH-like_DNA-bd_sf"/>
</dbReference>
<gene>
    <name evidence="10" type="ORF">ENT37_05345</name>
</gene>
<accession>A0A7C4KH25</accession>
<dbReference type="CDD" id="cd00383">
    <property type="entry name" value="trans_reg_C"/>
    <property type="match status" value="1"/>
</dbReference>
<dbReference type="GO" id="GO:0000976">
    <property type="term" value="F:transcription cis-regulatory region binding"/>
    <property type="evidence" value="ECO:0007669"/>
    <property type="project" value="TreeGrafter"/>
</dbReference>
<dbReference type="InterPro" id="IPR001867">
    <property type="entry name" value="OmpR/PhoB-type_DNA-bd"/>
</dbReference>
<keyword evidence="4 7" id="KW-0238">DNA-binding</keyword>
<evidence type="ECO:0000256" key="4">
    <source>
        <dbReference type="ARBA" id="ARBA00023125"/>
    </source>
</evidence>
<comment type="caution">
    <text evidence="10">The sequence shown here is derived from an EMBL/GenBank/DDBJ whole genome shotgun (WGS) entry which is preliminary data.</text>
</comment>
<evidence type="ECO:0000256" key="2">
    <source>
        <dbReference type="ARBA" id="ARBA00023012"/>
    </source>
</evidence>
<proteinExistence type="predicted"/>
<dbReference type="InterPro" id="IPR001789">
    <property type="entry name" value="Sig_transdc_resp-reg_receiver"/>
</dbReference>
<feature type="domain" description="Response regulatory" evidence="8">
    <location>
        <begin position="42"/>
        <end position="155"/>
    </location>
</feature>
<dbReference type="PANTHER" id="PTHR48111:SF50">
    <property type="entry name" value="KDP OPERON TRANSCRIPTIONAL REGULATORY PROTEIN KDPE"/>
    <property type="match status" value="1"/>
</dbReference>
<feature type="modified residue" description="4-aspartylphosphate" evidence="6">
    <location>
        <position position="91"/>
    </location>
</feature>
<dbReference type="Gene3D" id="3.40.50.2300">
    <property type="match status" value="1"/>
</dbReference>
<feature type="DNA-binding region" description="OmpR/PhoB-type" evidence="7">
    <location>
        <begin position="166"/>
        <end position="262"/>
    </location>
</feature>
<dbReference type="FunFam" id="3.40.50.2300:FF:000001">
    <property type="entry name" value="DNA-binding response regulator PhoB"/>
    <property type="match status" value="1"/>
</dbReference>
<evidence type="ECO:0000256" key="6">
    <source>
        <dbReference type="PROSITE-ProRule" id="PRU00169"/>
    </source>
</evidence>
<feature type="domain" description="OmpR/PhoB-type" evidence="9">
    <location>
        <begin position="166"/>
        <end position="262"/>
    </location>
</feature>
<dbReference type="SUPFAM" id="SSF52172">
    <property type="entry name" value="CheY-like"/>
    <property type="match status" value="1"/>
</dbReference>
<dbReference type="PROSITE" id="PS50110">
    <property type="entry name" value="RESPONSE_REGULATORY"/>
    <property type="match status" value="1"/>
</dbReference>
<dbReference type="AlphaFoldDB" id="A0A7C4KH25"/>
<keyword evidence="1 6" id="KW-0597">Phosphoprotein</keyword>
<evidence type="ECO:0000313" key="10">
    <source>
        <dbReference type="EMBL" id="HGS21278.1"/>
    </source>
</evidence>
<dbReference type="GO" id="GO:0006355">
    <property type="term" value="P:regulation of DNA-templated transcription"/>
    <property type="evidence" value="ECO:0007669"/>
    <property type="project" value="InterPro"/>
</dbReference>
<dbReference type="InterPro" id="IPR011006">
    <property type="entry name" value="CheY-like_superfamily"/>
</dbReference>
<dbReference type="GO" id="GO:0005829">
    <property type="term" value="C:cytosol"/>
    <property type="evidence" value="ECO:0007669"/>
    <property type="project" value="TreeGrafter"/>
</dbReference>
<name>A0A7C4KH25_9CHLR</name>